<dbReference type="InterPro" id="IPR004709">
    <property type="entry name" value="NaH_exchanger"/>
</dbReference>
<keyword evidence="6 9" id="KW-0406">Ion transport</keyword>
<gene>
    <name evidence="14" type="ORF">BOKJ2_LOCUS6723</name>
</gene>
<dbReference type="InterPro" id="IPR018422">
    <property type="entry name" value="Cation/H_exchanger_CPA1"/>
</dbReference>
<comment type="similarity">
    <text evidence="9">Belongs to the monovalent cation:proton antiporter 1 (CPA1) transporter (TC 2.A.36) family.</text>
</comment>
<feature type="transmembrane region" description="Helical" evidence="11">
    <location>
        <begin position="93"/>
        <end position="109"/>
    </location>
</feature>
<feature type="transmembrane region" description="Helical" evidence="11">
    <location>
        <begin position="62"/>
        <end position="81"/>
    </location>
</feature>
<evidence type="ECO:0000256" key="3">
    <source>
        <dbReference type="ARBA" id="ARBA00022692"/>
    </source>
</evidence>
<dbReference type="GO" id="GO:0005886">
    <property type="term" value="C:plasma membrane"/>
    <property type="evidence" value="ECO:0007669"/>
    <property type="project" value="TreeGrafter"/>
</dbReference>
<evidence type="ECO:0000256" key="2">
    <source>
        <dbReference type="ARBA" id="ARBA00022448"/>
    </source>
</evidence>
<evidence type="ECO:0000256" key="5">
    <source>
        <dbReference type="ARBA" id="ARBA00023053"/>
    </source>
</evidence>
<evidence type="ECO:0000313" key="15">
    <source>
        <dbReference type="Proteomes" id="UP000614601"/>
    </source>
</evidence>
<feature type="transmembrane region" description="Helical" evidence="11">
    <location>
        <begin position="343"/>
        <end position="365"/>
    </location>
</feature>
<evidence type="ECO:0000256" key="9">
    <source>
        <dbReference type="RuleBase" id="RU003722"/>
    </source>
</evidence>
<dbReference type="OrthoDB" id="196264at2759"/>
<keyword evidence="8 9" id="KW-0739">Sodium transport</keyword>
<keyword evidence="15" id="KW-1185">Reference proteome</keyword>
<evidence type="ECO:0000256" key="6">
    <source>
        <dbReference type="ARBA" id="ARBA00023065"/>
    </source>
</evidence>
<evidence type="ECO:0000256" key="8">
    <source>
        <dbReference type="ARBA" id="ARBA00023201"/>
    </source>
</evidence>
<feature type="transmembrane region" description="Helical" evidence="11">
    <location>
        <begin position="371"/>
        <end position="392"/>
    </location>
</feature>
<reference evidence="14" key="1">
    <citation type="submission" date="2020-09" db="EMBL/GenBank/DDBJ databases">
        <authorList>
            <person name="Kikuchi T."/>
        </authorList>
    </citation>
    <scope>NUCLEOTIDE SEQUENCE</scope>
    <source>
        <strain evidence="14">SH1</strain>
    </source>
</reference>
<keyword evidence="2 9" id="KW-0813">Transport</keyword>
<feature type="compositionally biased region" description="Basic residues" evidence="10">
    <location>
        <begin position="764"/>
        <end position="775"/>
    </location>
</feature>
<keyword evidence="7 11" id="KW-0472">Membrane</keyword>
<evidence type="ECO:0000259" key="13">
    <source>
        <dbReference type="Pfam" id="PF00999"/>
    </source>
</evidence>
<keyword evidence="9" id="KW-0050">Antiport</keyword>
<keyword evidence="12" id="KW-0732">Signal</keyword>
<dbReference type="AlphaFoldDB" id="A0A811KN39"/>
<sequence>MKPKNVLLSTIFLLLQLQYAYSQSNNNKTLKLEQILNKTEATTERPHLSVINFNFHHAELPLFLSAAAVGIIIFKSLYYAFPHLKGIIPDSSMMLIAGIVVGGCLHWFFPDREFRLEPTWFFWGMLPMIILDAGYFVPTKDFVNNIGAITSFAVFGTLMNIFLTGTLLYIINGYFSLFVTPMSVTDILIFSTLISAVDPVAVISVFEEIHVNRQLYILVFGESLLNDATTIVFYHTFQQFSTIGAENIVPMDILRCIASFSIVSFGGILTGIIFGGLTGLLTKLTRDVELYQPLTCLLLPYFAYSAAEAVGVSGVLALMFCGLTMKNYLAVNVKDSSLVSFNYMLKTLSSFCETMIFVMLGVSAVSRNHVFDFWFIIATLFACFIFRFITIYSMTYFLNKAREEAISLVDQFVIAYGGIRGAVCYGLVVALDKDVVGARDMFTTTTVSIILFTSLVQGGTVKCLVNKLKVKHAEPEEETTLFELVMNETATNLMEGISAIAFVQPEKKYKVYWRRVSSFLNRHLMVDGQEYNSKCRKIVAHSQQIMISEAVSQIKKFGSYRLLPSYPSMNTMNTSKSVPANMNEHAEEMNDISLMVPQPENMVRIKLDDVDGMGDRKKSLRTIFKGAVAEIPEEKPQMYSRHFMHDPRHFPYDRPLTPLFESEEDEDPDGSKNYLTFPNTERDFFEMNTFSVPLRKRLNSETTRPSILPGQPTRPRFEVKMVRNRQASKRRRNSSTGPDTERLMINAQPGTRHDSLRRGSTPARHLHPTGHRPKVKFAIEGDSP</sequence>
<dbReference type="GO" id="GO:0098719">
    <property type="term" value="P:sodium ion import across plasma membrane"/>
    <property type="evidence" value="ECO:0007669"/>
    <property type="project" value="TreeGrafter"/>
</dbReference>
<feature type="transmembrane region" description="Helical" evidence="11">
    <location>
        <begin position="121"/>
        <end position="137"/>
    </location>
</feature>
<accession>A0A811KN39</accession>
<proteinExistence type="inferred from homology"/>
<name>A0A811KN39_9BILA</name>
<feature type="transmembrane region" description="Helical" evidence="11">
    <location>
        <begin position="149"/>
        <end position="175"/>
    </location>
</feature>
<feature type="signal peptide" evidence="12">
    <location>
        <begin position="1"/>
        <end position="22"/>
    </location>
</feature>
<evidence type="ECO:0000256" key="12">
    <source>
        <dbReference type="SAM" id="SignalP"/>
    </source>
</evidence>
<evidence type="ECO:0000256" key="7">
    <source>
        <dbReference type="ARBA" id="ARBA00023136"/>
    </source>
</evidence>
<feature type="compositionally biased region" description="Basic residues" evidence="10">
    <location>
        <begin position="723"/>
        <end position="733"/>
    </location>
</feature>
<protein>
    <recommendedName>
        <fullName evidence="9">Sodium/hydrogen exchanger</fullName>
    </recommendedName>
</protein>
<evidence type="ECO:0000256" key="11">
    <source>
        <dbReference type="SAM" id="Phobius"/>
    </source>
</evidence>
<comment type="subcellular location">
    <subcellularLocation>
        <location evidence="1">Membrane</location>
        <topology evidence="1">Multi-pass membrane protein</topology>
    </subcellularLocation>
</comment>
<dbReference type="PANTHER" id="PTHR10110">
    <property type="entry name" value="SODIUM/HYDROGEN EXCHANGER"/>
    <property type="match status" value="1"/>
</dbReference>
<keyword evidence="3 9" id="KW-0812">Transmembrane</keyword>
<dbReference type="Proteomes" id="UP000783686">
    <property type="component" value="Unassembled WGS sequence"/>
</dbReference>
<dbReference type="EMBL" id="CAJFCW020000003">
    <property type="protein sequence ID" value="CAG9106470.1"/>
    <property type="molecule type" value="Genomic_DNA"/>
</dbReference>
<feature type="transmembrane region" description="Helical" evidence="11">
    <location>
        <begin position="301"/>
        <end position="323"/>
    </location>
</feature>
<dbReference type="EMBL" id="CAJFDH010000003">
    <property type="protein sequence ID" value="CAD5216709.1"/>
    <property type="molecule type" value="Genomic_DNA"/>
</dbReference>
<dbReference type="PANTHER" id="PTHR10110:SF125">
    <property type="entry name" value="SODIUM_HYDROGEN EXCHANGER"/>
    <property type="match status" value="1"/>
</dbReference>
<evidence type="ECO:0000256" key="10">
    <source>
        <dbReference type="SAM" id="MobiDB-lite"/>
    </source>
</evidence>
<dbReference type="NCBIfam" id="TIGR00840">
    <property type="entry name" value="b_cpa1"/>
    <property type="match status" value="1"/>
</dbReference>
<evidence type="ECO:0000313" key="14">
    <source>
        <dbReference type="EMBL" id="CAD5216709.1"/>
    </source>
</evidence>
<feature type="chain" id="PRO_5035594967" description="Sodium/hydrogen exchanger" evidence="12">
    <location>
        <begin position="23"/>
        <end position="784"/>
    </location>
</feature>
<dbReference type="InterPro" id="IPR006153">
    <property type="entry name" value="Cation/H_exchanger_TM"/>
</dbReference>
<evidence type="ECO:0000256" key="4">
    <source>
        <dbReference type="ARBA" id="ARBA00022989"/>
    </source>
</evidence>
<keyword evidence="4 11" id="KW-1133">Transmembrane helix</keyword>
<evidence type="ECO:0000256" key="1">
    <source>
        <dbReference type="ARBA" id="ARBA00004141"/>
    </source>
</evidence>
<dbReference type="Pfam" id="PF00999">
    <property type="entry name" value="Na_H_Exchanger"/>
    <property type="match status" value="1"/>
</dbReference>
<dbReference type="GO" id="GO:0015386">
    <property type="term" value="F:potassium:proton antiporter activity"/>
    <property type="evidence" value="ECO:0007669"/>
    <property type="project" value="TreeGrafter"/>
</dbReference>
<comment type="caution">
    <text evidence="14">The sequence shown here is derived from an EMBL/GenBank/DDBJ whole genome shotgun (WGS) entry which is preliminary data.</text>
</comment>
<feature type="domain" description="Cation/H+ exchanger transmembrane" evidence="13">
    <location>
        <begin position="78"/>
        <end position="467"/>
    </location>
</feature>
<organism evidence="14 15">
    <name type="scientific">Bursaphelenchus okinawaensis</name>
    <dbReference type="NCBI Taxonomy" id="465554"/>
    <lineage>
        <taxon>Eukaryota</taxon>
        <taxon>Metazoa</taxon>
        <taxon>Ecdysozoa</taxon>
        <taxon>Nematoda</taxon>
        <taxon>Chromadorea</taxon>
        <taxon>Rhabditida</taxon>
        <taxon>Tylenchina</taxon>
        <taxon>Tylenchomorpha</taxon>
        <taxon>Aphelenchoidea</taxon>
        <taxon>Aphelenchoididae</taxon>
        <taxon>Bursaphelenchus</taxon>
    </lineage>
</organism>
<dbReference type="GO" id="GO:0051453">
    <property type="term" value="P:regulation of intracellular pH"/>
    <property type="evidence" value="ECO:0007669"/>
    <property type="project" value="TreeGrafter"/>
</dbReference>
<keyword evidence="5" id="KW-0915">Sodium</keyword>
<dbReference type="PRINTS" id="PR01084">
    <property type="entry name" value="NAHEXCHNGR"/>
</dbReference>
<feature type="transmembrane region" description="Helical" evidence="11">
    <location>
        <begin position="257"/>
        <end position="281"/>
    </location>
</feature>
<dbReference type="GO" id="GO:0015385">
    <property type="term" value="F:sodium:proton antiporter activity"/>
    <property type="evidence" value="ECO:0007669"/>
    <property type="project" value="InterPro"/>
</dbReference>
<dbReference type="Proteomes" id="UP000614601">
    <property type="component" value="Unassembled WGS sequence"/>
</dbReference>
<feature type="transmembrane region" description="Helical" evidence="11">
    <location>
        <begin position="187"/>
        <end position="206"/>
    </location>
</feature>
<dbReference type="Gene3D" id="6.10.140.1330">
    <property type="match status" value="1"/>
</dbReference>
<feature type="region of interest" description="Disordered" evidence="10">
    <location>
        <begin position="723"/>
        <end position="784"/>
    </location>
</feature>